<keyword evidence="2" id="KW-1185">Reference proteome</keyword>
<dbReference type="InterPro" id="IPR053717">
    <property type="entry name" value="MerB_lyase_sf"/>
</dbReference>
<dbReference type="Pfam" id="PF03243">
    <property type="entry name" value="MerB"/>
    <property type="match status" value="1"/>
</dbReference>
<dbReference type="Proteomes" id="UP001365128">
    <property type="component" value="Unassembled WGS sequence"/>
</dbReference>
<sequence length="163" mass="18610">MSRNSDPDQKEQQREPLKQRLLWDLVYETLATEGRAPAALHFDVRIDTAGPFCAAHISVETGPATPPPEQLAVRFPRPAAEWWSDVVGTCNMIRMYRNREHTEQWTREHAPGAGHIAPATAVWKLAGPWYGDRIHPDFQPHTREHNQKLLNDVGFSGLFWKLP</sequence>
<evidence type="ECO:0000313" key="1">
    <source>
        <dbReference type="EMBL" id="KAK7539245.1"/>
    </source>
</evidence>
<comment type="caution">
    <text evidence="1">The sequence shown here is derived from an EMBL/GenBank/DDBJ whole genome shotgun (WGS) entry which is preliminary data.</text>
</comment>
<name>A0ABR1LVM8_9PEZI</name>
<reference evidence="1 2" key="1">
    <citation type="submission" date="2024-04" db="EMBL/GenBank/DDBJ databases">
        <title>Phyllosticta paracitricarpa is synonymous to the EU quarantine fungus P. citricarpa based on phylogenomic analyses.</title>
        <authorList>
            <consortium name="Lawrence Berkeley National Laboratory"/>
            <person name="Van Ingen-Buijs V.A."/>
            <person name="Van Westerhoven A.C."/>
            <person name="Haridas S."/>
            <person name="Skiadas P."/>
            <person name="Martin F."/>
            <person name="Groenewald J.Z."/>
            <person name="Crous P.W."/>
            <person name="Seidl M.F."/>
        </authorList>
    </citation>
    <scope>NUCLEOTIDE SEQUENCE [LARGE SCALE GENOMIC DNA]</scope>
    <source>
        <strain evidence="1 2">CBS 122670</strain>
    </source>
</reference>
<dbReference type="SUPFAM" id="SSF160387">
    <property type="entry name" value="NosL/MerB-like"/>
    <property type="match status" value="1"/>
</dbReference>
<dbReference type="Gene3D" id="3.30.450.410">
    <property type="match status" value="1"/>
</dbReference>
<protein>
    <submittedName>
        <fullName evidence="1">Uncharacterized protein</fullName>
    </submittedName>
</protein>
<dbReference type="EMBL" id="JBBPDW010000028">
    <property type="protein sequence ID" value="KAK7539245.1"/>
    <property type="molecule type" value="Genomic_DNA"/>
</dbReference>
<gene>
    <name evidence="1" type="ORF">IWX46DRAFT_642791</name>
</gene>
<evidence type="ECO:0000313" key="2">
    <source>
        <dbReference type="Proteomes" id="UP001365128"/>
    </source>
</evidence>
<proteinExistence type="predicted"/>
<accession>A0ABR1LVM8</accession>
<dbReference type="InterPro" id="IPR004927">
    <property type="entry name" value="MerB"/>
</dbReference>
<organism evidence="1 2">
    <name type="scientific">Phyllosticta citricarpa</name>
    <dbReference type="NCBI Taxonomy" id="55181"/>
    <lineage>
        <taxon>Eukaryota</taxon>
        <taxon>Fungi</taxon>
        <taxon>Dikarya</taxon>
        <taxon>Ascomycota</taxon>
        <taxon>Pezizomycotina</taxon>
        <taxon>Dothideomycetes</taxon>
        <taxon>Dothideomycetes incertae sedis</taxon>
        <taxon>Botryosphaeriales</taxon>
        <taxon>Phyllostictaceae</taxon>
        <taxon>Phyllosticta</taxon>
    </lineage>
</organism>